<name>A0A8B7PGB4_HYAAZ</name>
<reference evidence="2" key="1">
    <citation type="submission" date="2025-08" db="UniProtKB">
        <authorList>
            <consortium name="RefSeq"/>
        </authorList>
    </citation>
    <scope>IDENTIFICATION</scope>
    <source>
        <tissue evidence="2">Whole organism</tissue>
    </source>
</reference>
<evidence type="ECO:0000313" key="1">
    <source>
        <dbReference type="Proteomes" id="UP000694843"/>
    </source>
</evidence>
<organism evidence="1 2">
    <name type="scientific">Hyalella azteca</name>
    <name type="common">Amphipod</name>
    <dbReference type="NCBI Taxonomy" id="294128"/>
    <lineage>
        <taxon>Eukaryota</taxon>
        <taxon>Metazoa</taxon>
        <taxon>Ecdysozoa</taxon>
        <taxon>Arthropoda</taxon>
        <taxon>Crustacea</taxon>
        <taxon>Multicrustacea</taxon>
        <taxon>Malacostraca</taxon>
        <taxon>Eumalacostraca</taxon>
        <taxon>Peracarida</taxon>
        <taxon>Amphipoda</taxon>
        <taxon>Senticaudata</taxon>
        <taxon>Talitrida</taxon>
        <taxon>Talitroidea</taxon>
        <taxon>Hyalellidae</taxon>
        <taxon>Hyalella</taxon>
    </lineage>
</organism>
<dbReference type="Proteomes" id="UP000694843">
    <property type="component" value="Unplaced"/>
</dbReference>
<dbReference type="RefSeq" id="XP_018024346.1">
    <property type="nucleotide sequence ID" value="XM_018168857.2"/>
</dbReference>
<gene>
    <name evidence="2" type="primary">LOC108680102</name>
</gene>
<proteinExistence type="predicted"/>
<accession>A0A8B7PGB4</accession>
<dbReference type="GeneID" id="108680102"/>
<protein>
    <submittedName>
        <fullName evidence="2">Uncharacterized protein LOC108680102</fullName>
    </submittedName>
</protein>
<dbReference type="AlphaFoldDB" id="A0A8B7PGB4"/>
<keyword evidence="1" id="KW-1185">Reference proteome</keyword>
<sequence>MPSSIQASESCHEMQTRTCMNDKTDPEGYLDLWLSSSFPVLCNLLDQITEDSEPSAGLNGSNNAANALKDLFGKENVTERRIQTFPEVGITVPRYKPEDKFVSTEKCQEMEVSVVPPDSLHSSKLEEQMPLAHNLVEQEFSYAEYHEHEHSCRSGLVQLCSGPKVSIFRTIDNKVREMDAIIKNPALMLGATILETCTLNLPGPYTLNRPVRNVKLESNRYTLDVLGLFILLVDTILAANAVAHVMYKGASVPLEFSQDIVKIVSAIQSGFPKIFSELQKLVMYSTVTSILRKAPFKWNKCMIYVLEDLIIHPLKPSFGNSIELEFLAMILQKRAKNLLKLFSSEKFSCIFNSTQHRTVIQRLCHQPPTEDAASFMKISAMNCLEGHRVKPIRFEVKDKLVETYLRDIFVSYKDF</sequence>
<evidence type="ECO:0000313" key="2">
    <source>
        <dbReference type="RefSeq" id="XP_018024346.1"/>
    </source>
</evidence>
<dbReference type="KEGG" id="hazt:108680102"/>